<feature type="compositionally biased region" description="Basic and acidic residues" evidence="1">
    <location>
        <begin position="445"/>
        <end position="457"/>
    </location>
</feature>
<gene>
    <name evidence="2" type="ORF">CI109_100241</name>
</gene>
<organism evidence="2 3">
    <name type="scientific">Kwoniella shandongensis</name>
    <dbReference type="NCBI Taxonomy" id="1734106"/>
    <lineage>
        <taxon>Eukaryota</taxon>
        <taxon>Fungi</taxon>
        <taxon>Dikarya</taxon>
        <taxon>Basidiomycota</taxon>
        <taxon>Agaricomycotina</taxon>
        <taxon>Tremellomycetes</taxon>
        <taxon>Tremellales</taxon>
        <taxon>Cryptococcaceae</taxon>
        <taxon>Kwoniella</taxon>
    </lineage>
</organism>
<feature type="compositionally biased region" description="Acidic residues" evidence="1">
    <location>
        <begin position="197"/>
        <end position="210"/>
    </location>
</feature>
<keyword evidence="3" id="KW-1185">Reference proteome</keyword>
<evidence type="ECO:0000313" key="2">
    <source>
        <dbReference type="EMBL" id="WWD15817.1"/>
    </source>
</evidence>
<dbReference type="Pfam" id="PF08615">
    <property type="entry name" value="RNase_H2_suC"/>
    <property type="match status" value="1"/>
</dbReference>
<dbReference type="RefSeq" id="XP_031858347.1">
    <property type="nucleotide sequence ID" value="XM_032007346.1"/>
</dbReference>
<reference evidence="2" key="2">
    <citation type="submission" date="2024-01" db="EMBL/GenBank/DDBJ databases">
        <title>Comparative genomics of Cryptococcus and Kwoniella reveals pathogenesis evolution and contrasting modes of karyotype evolution via chromosome fusion or intercentromeric recombination.</title>
        <authorList>
            <person name="Coelho M.A."/>
            <person name="David-Palma M."/>
            <person name="Shea T."/>
            <person name="Bowers K."/>
            <person name="McGinley-Smith S."/>
            <person name="Mohammad A.W."/>
            <person name="Gnirke A."/>
            <person name="Yurkov A.M."/>
            <person name="Nowrousian M."/>
            <person name="Sun S."/>
            <person name="Cuomo C.A."/>
            <person name="Heitman J."/>
        </authorList>
    </citation>
    <scope>NUCLEOTIDE SEQUENCE</scope>
    <source>
        <strain evidence="2">CBS 12478</strain>
    </source>
</reference>
<dbReference type="OrthoDB" id="6222486at2759"/>
<dbReference type="EMBL" id="CP144051">
    <property type="protein sequence ID" value="WWD15817.1"/>
    <property type="molecule type" value="Genomic_DNA"/>
</dbReference>
<evidence type="ECO:0000256" key="1">
    <source>
        <dbReference type="SAM" id="MobiDB-lite"/>
    </source>
</evidence>
<proteinExistence type="predicted"/>
<dbReference type="Gene3D" id="2.40.128.680">
    <property type="match status" value="1"/>
</dbReference>
<dbReference type="GeneID" id="43591514"/>
<dbReference type="PANTHER" id="PTHR47204">
    <property type="entry name" value="OS02G0168900 PROTEIN"/>
    <property type="match status" value="1"/>
</dbReference>
<feature type="compositionally biased region" description="Basic residues" evidence="1">
    <location>
        <begin position="266"/>
        <end position="278"/>
    </location>
</feature>
<dbReference type="GO" id="GO:0006401">
    <property type="term" value="P:RNA catabolic process"/>
    <property type="evidence" value="ECO:0007669"/>
    <property type="project" value="InterPro"/>
</dbReference>
<feature type="region of interest" description="Disordered" evidence="1">
    <location>
        <begin position="437"/>
        <end position="502"/>
    </location>
</feature>
<reference evidence="2" key="1">
    <citation type="submission" date="2017-08" db="EMBL/GenBank/DDBJ databases">
        <authorList>
            <person name="Cuomo C."/>
            <person name="Billmyre B."/>
            <person name="Heitman J."/>
        </authorList>
    </citation>
    <scope>NUCLEOTIDE SEQUENCE</scope>
    <source>
        <strain evidence="2">CBS 12478</strain>
    </source>
</reference>
<dbReference type="InterPro" id="IPR013924">
    <property type="entry name" value="RNase_H2_suC"/>
</dbReference>
<dbReference type="Proteomes" id="UP000322225">
    <property type="component" value="Chromosome 1"/>
</dbReference>
<feature type="region of interest" description="Disordered" evidence="1">
    <location>
        <begin position="1"/>
        <end position="71"/>
    </location>
</feature>
<dbReference type="AlphaFoldDB" id="A0A5M6BWN6"/>
<dbReference type="GO" id="GO:0032299">
    <property type="term" value="C:ribonuclease H2 complex"/>
    <property type="evidence" value="ECO:0007669"/>
    <property type="project" value="InterPro"/>
</dbReference>
<feature type="compositionally biased region" description="Low complexity" evidence="1">
    <location>
        <begin position="1"/>
        <end position="45"/>
    </location>
</feature>
<name>A0A5M6BWN6_9TREE</name>
<protein>
    <submittedName>
        <fullName evidence="2">Uncharacterized protein</fullName>
    </submittedName>
</protein>
<dbReference type="PANTHER" id="PTHR47204:SF1">
    <property type="entry name" value="RIBONUCLEASE H2 SUBUNIT C"/>
    <property type="match status" value="1"/>
</dbReference>
<evidence type="ECO:0000313" key="3">
    <source>
        <dbReference type="Proteomes" id="UP000322225"/>
    </source>
</evidence>
<feature type="compositionally biased region" description="Low complexity" evidence="1">
    <location>
        <begin position="326"/>
        <end position="344"/>
    </location>
</feature>
<accession>A0A5M6BWN6</accession>
<feature type="region of interest" description="Disordered" evidence="1">
    <location>
        <begin position="90"/>
        <end position="401"/>
    </location>
</feature>
<sequence>MSSSTTFLISPSTSSPLPSSPSLSLLPFSLGPSSTPYVSTSVPLSKYFQPRPSPSEAHAPEGSTIASFRGRQVVGQRIAVPRGYVGLVFSTSKRPDRGGLETHQSSTTSGGGGKEYPLTPASSVPSIISEEGDPSAGNGMGGYALRRSSPRKSASHAAAVLGPGGRVRGAGQVALARPKTRQVTKVTETKKRFRLDSDDEDEDEEGEEQQGESSTTTRPSLMRTPSKRARTGYTTPKKMTASEGISPIPEIVIQEATPLKHPLPTPKKRLSTRSRSRRGSPSPSPASRLEDNPTSGVLPVALADVKEVADRQEMEMEVEVEHVEDVSSPSPSPSSSGNLSSNGELDSEGVKQEENLIPSPATEDDPPSFNIETPTTEIRFEPKYDANSTITEAETKDTKAEMEVDGPVRVLRPVSRFEGFMLYTPDVPLAGFRADEGAQAAKPTTKADNETSEKKSEIPVSAVASEVGTAEAGTQGESIPPGGSGIQVRKSWWRTGGAGEGGDEMVRAMGEWLGLVETLNKPVYLEGLDDDDSDDDE</sequence>
<feature type="compositionally biased region" description="Basic and acidic residues" evidence="1">
    <location>
        <begin position="187"/>
        <end position="196"/>
    </location>
</feature>
<feature type="compositionally biased region" description="Basic and acidic residues" evidence="1">
    <location>
        <begin position="304"/>
        <end position="325"/>
    </location>
</feature>
<dbReference type="KEGG" id="ksn:43591514"/>